<accession>A0ABN4BRL9</accession>
<dbReference type="Proteomes" id="UP000018745">
    <property type="component" value="Chromosome"/>
</dbReference>
<name>A0ABN4BRL9_9MOLU</name>
<reference evidence="2 3" key="1">
    <citation type="journal article" date="2014" name="Genome Announc.">
        <title>Complete Genome Sequence of Mycoplasma ovis Strain Michigan, a Hemoplasma of Sheep with Two Distinct 16S rRNA Genes.</title>
        <authorList>
            <person name="Deshuillers P.L."/>
            <person name="Santos A.P."/>
            <person name="do Nascimento N.C."/>
            <person name="Hampel J.A."/>
            <person name="Bergin I.L."/>
            <person name="Dyson M.C."/>
            <person name="Messick J.B."/>
        </authorList>
    </citation>
    <scope>NUCLEOTIDE SEQUENCE [LARGE SCALE GENOMIC DNA]</scope>
    <source>
        <strain evidence="2 3">Michigan</strain>
    </source>
</reference>
<evidence type="ECO:0000313" key="2">
    <source>
        <dbReference type="EMBL" id="AHC40487.1"/>
    </source>
</evidence>
<sequence>MGIEEVEKVEDDSTTSEEVVLTEVEDSETKSDLVGFRDESTDDVNSPFKIKWKFFKKLYSYFFILNSDPFNWSGDYPKFEESVLFDKCKSFTFSFSRLFWERVFNDTRPLHSSIRAKSWWHRKKEIWW</sequence>
<feature type="region of interest" description="Disordered" evidence="1">
    <location>
        <begin position="1"/>
        <end position="30"/>
    </location>
</feature>
<proteinExistence type="predicted"/>
<protein>
    <submittedName>
        <fullName evidence="2">Uncharacterized protein</fullName>
    </submittedName>
</protein>
<organism evidence="2 3">
    <name type="scientific">Mycoplasma ovis str. Michigan</name>
    <dbReference type="NCBI Taxonomy" id="1415773"/>
    <lineage>
        <taxon>Bacteria</taxon>
        <taxon>Bacillati</taxon>
        <taxon>Mycoplasmatota</taxon>
        <taxon>Mollicutes</taxon>
        <taxon>Mycoplasmataceae</taxon>
        <taxon>Mycoplasma</taxon>
    </lineage>
</organism>
<keyword evidence="3" id="KW-1185">Reference proteome</keyword>
<dbReference type="EMBL" id="CP006935">
    <property type="protein sequence ID" value="AHC40487.1"/>
    <property type="molecule type" value="Genomic_DNA"/>
</dbReference>
<evidence type="ECO:0000313" key="3">
    <source>
        <dbReference type="Proteomes" id="UP000018745"/>
    </source>
</evidence>
<gene>
    <name evidence="2" type="ORF">OVS_03705</name>
</gene>
<evidence type="ECO:0000256" key="1">
    <source>
        <dbReference type="SAM" id="MobiDB-lite"/>
    </source>
</evidence>